<sequence length="270" mass="28611">MHPRTSALSLARRRGATHSASPQARPHPLTTHPPTTTHARRRGATHSRGPAGVEPPSGHARRRGATHSRGPAGVEPPSGHARRRGATHSRGPAGTQPPTGHTRRHALTPDAHPQALRACVVSALGVRTCACLARFARDAAGAAARLRLRAFGPLAAGRGGRLRRLDRVVAHSVEAAARARVAGRLRRPPRLTRQSSPLPTPGRARRSPPSQPAPPLARSRAGRSAPAFPRLAWSVTRCSRPCPLGAARDERRSRGPHPSARNPRPTSPGP</sequence>
<keyword evidence="3" id="KW-1185">Reference proteome</keyword>
<feature type="region of interest" description="Disordered" evidence="1">
    <location>
        <begin position="1"/>
        <end position="106"/>
    </location>
</feature>
<protein>
    <submittedName>
        <fullName evidence="2">Uncharacterized protein</fullName>
    </submittedName>
</protein>
<organism evidence="2 3">
    <name type="scientific">Phytomonospora endophytica</name>
    <dbReference type="NCBI Taxonomy" id="714109"/>
    <lineage>
        <taxon>Bacteria</taxon>
        <taxon>Bacillati</taxon>
        <taxon>Actinomycetota</taxon>
        <taxon>Actinomycetes</taxon>
        <taxon>Micromonosporales</taxon>
        <taxon>Micromonosporaceae</taxon>
        <taxon>Phytomonospora</taxon>
    </lineage>
</organism>
<name>A0A841FDA2_9ACTN</name>
<feature type="compositionally biased region" description="Basic residues" evidence="1">
    <location>
        <begin position="181"/>
        <end position="190"/>
    </location>
</feature>
<evidence type="ECO:0000256" key="1">
    <source>
        <dbReference type="SAM" id="MobiDB-lite"/>
    </source>
</evidence>
<evidence type="ECO:0000313" key="3">
    <source>
        <dbReference type="Proteomes" id="UP000548476"/>
    </source>
</evidence>
<dbReference type="Proteomes" id="UP000548476">
    <property type="component" value="Unassembled WGS sequence"/>
</dbReference>
<feature type="compositionally biased region" description="Low complexity" evidence="1">
    <location>
        <begin position="24"/>
        <end position="37"/>
    </location>
</feature>
<feature type="region of interest" description="Disordered" evidence="1">
    <location>
        <begin position="180"/>
        <end position="270"/>
    </location>
</feature>
<comment type="caution">
    <text evidence="2">The sequence shown here is derived from an EMBL/GenBank/DDBJ whole genome shotgun (WGS) entry which is preliminary data.</text>
</comment>
<evidence type="ECO:0000313" key="2">
    <source>
        <dbReference type="EMBL" id="MBB6033415.1"/>
    </source>
</evidence>
<gene>
    <name evidence="2" type="ORF">HNR73_001262</name>
</gene>
<dbReference type="EMBL" id="JACHGT010000002">
    <property type="protein sequence ID" value="MBB6033415.1"/>
    <property type="molecule type" value="Genomic_DNA"/>
</dbReference>
<proteinExistence type="predicted"/>
<accession>A0A841FDA2</accession>
<reference evidence="2 3" key="1">
    <citation type="submission" date="2020-08" db="EMBL/GenBank/DDBJ databases">
        <title>Genomic Encyclopedia of Type Strains, Phase IV (KMG-IV): sequencing the most valuable type-strain genomes for metagenomic binning, comparative biology and taxonomic classification.</title>
        <authorList>
            <person name="Goeker M."/>
        </authorList>
    </citation>
    <scope>NUCLEOTIDE SEQUENCE [LARGE SCALE GENOMIC DNA]</scope>
    <source>
        <strain evidence="2 3">YIM 65646</strain>
    </source>
</reference>
<dbReference type="AlphaFoldDB" id="A0A841FDA2"/>